<keyword evidence="1" id="KW-0472">Membrane</keyword>
<name>X1E984_9ZZZZ</name>
<gene>
    <name evidence="2" type="ORF">S03H2_10233</name>
</gene>
<feature type="non-terminal residue" evidence="2">
    <location>
        <position position="70"/>
    </location>
</feature>
<proteinExistence type="predicted"/>
<dbReference type="EMBL" id="BARU01005276">
    <property type="protein sequence ID" value="GAH29147.1"/>
    <property type="molecule type" value="Genomic_DNA"/>
</dbReference>
<keyword evidence="1" id="KW-1133">Transmembrane helix</keyword>
<accession>X1E984</accession>
<organism evidence="2">
    <name type="scientific">marine sediment metagenome</name>
    <dbReference type="NCBI Taxonomy" id="412755"/>
    <lineage>
        <taxon>unclassified sequences</taxon>
        <taxon>metagenomes</taxon>
        <taxon>ecological metagenomes</taxon>
    </lineage>
</organism>
<evidence type="ECO:0000256" key="1">
    <source>
        <dbReference type="SAM" id="Phobius"/>
    </source>
</evidence>
<reference evidence="2" key="1">
    <citation type="journal article" date="2014" name="Front. Microbiol.">
        <title>High frequency of phylogenetically diverse reductive dehalogenase-homologous genes in deep subseafloor sedimentary metagenomes.</title>
        <authorList>
            <person name="Kawai M."/>
            <person name="Futagami T."/>
            <person name="Toyoda A."/>
            <person name="Takaki Y."/>
            <person name="Nishi S."/>
            <person name="Hori S."/>
            <person name="Arai W."/>
            <person name="Tsubouchi T."/>
            <person name="Morono Y."/>
            <person name="Uchiyama I."/>
            <person name="Ito T."/>
            <person name="Fujiyama A."/>
            <person name="Inagaki F."/>
            <person name="Takami H."/>
        </authorList>
    </citation>
    <scope>NUCLEOTIDE SEQUENCE</scope>
    <source>
        <strain evidence="2">Expedition CK06-06</strain>
    </source>
</reference>
<feature type="transmembrane region" description="Helical" evidence="1">
    <location>
        <begin position="41"/>
        <end position="67"/>
    </location>
</feature>
<protein>
    <submittedName>
        <fullName evidence="2">Uncharacterized protein</fullName>
    </submittedName>
</protein>
<evidence type="ECO:0000313" key="2">
    <source>
        <dbReference type="EMBL" id="GAH29147.1"/>
    </source>
</evidence>
<keyword evidence="1" id="KW-0812">Transmembrane</keyword>
<dbReference type="AlphaFoldDB" id="X1E984"/>
<comment type="caution">
    <text evidence="2">The sequence shown here is derived from an EMBL/GenBank/DDBJ whole genome shotgun (WGS) entry which is preliminary data.</text>
</comment>
<sequence length="70" mass="8099">MFNKLKDELLKEKIEEMDDLDRIQLQNKLILYESISVSGSYMVIPMVFLAAVMVLIPSIHNLALYGFDYS</sequence>